<protein>
    <submittedName>
        <fullName evidence="1">Uncharacterized protein</fullName>
    </submittedName>
</protein>
<organism evidence="1">
    <name type="scientific">Pseudictyota dubia</name>
    <dbReference type="NCBI Taxonomy" id="2749911"/>
    <lineage>
        <taxon>Eukaryota</taxon>
        <taxon>Sar</taxon>
        <taxon>Stramenopiles</taxon>
        <taxon>Ochrophyta</taxon>
        <taxon>Bacillariophyta</taxon>
        <taxon>Mediophyceae</taxon>
        <taxon>Biddulphiophycidae</taxon>
        <taxon>Eupodiscales</taxon>
        <taxon>Odontellaceae</taxon>
        <taxon>Pseudictyota</taxon>
    </lineage>
</organism>
<accession>A0A7R9VW40</accession>
<dbReference type="EMBL" id="HBED01016096">
    <property type="protein sequence ID" value="CAD8306659.1"/>
    <property type="molecule type" value="Transcribed_RNA"/>
</dbReference>
<sequence length="125" mass="12841">MRFLIKPIRAGTAGLALFRSAAPRTCGAFVPARPPSSATRGLARPLSSFSRKSVELYGDSNGENDVAGAPCDVDSALQVPDLVSAPGSADVLRSALLTNADGESVRLGDAMGSGTSIVVFLRHLA</sequence>
<name>A0A7R9VW40_9STRA</name>
<reference evidence="1" key="1">
    <citation type="submission" date="2021-01" db="EMBL/GenBank/DDBJ databases">
        <authorList>
            <person name="Corre E."/>
            <person name="Pelletier E."/>
            <person name="Niang G."/>
            <person name="Scheremetjew M."/>
            <person name="Finn R."/>
            <person name="Kale V."/>
            <person name="Holt S."/>
            <person name="Cochrane G."/>
            <person name="Meng A."/>
            <person name="Brown T."/>
            <person name="Cohen L."/>
        </authorList>
    </citation>
    <scope>NUCLEOTIDE SEQUENCE</scope>
    <source>
        <strain evidence="1">CCMP147</strain>
    </source>
</reference>
<evidence type="ECO:0000313" key="1">
    <source>
        <dbReference type="EMBL" id="CAD8306659.1"/>
    </source>
</evidence>
<dbReference type="AlphaFoldDB" id="A0A7R9VW40"/>
<proteinExistence type="predicted"/>
<gene>
    <name evidence="1" type="ORF">TDUB1175_LOCUS7996</name>
</gene>